<organism evidence="1 2">
    <name type="scientific">Rossellomorea aquimaris</name>
    <dbReference type="NCBI Taxonomy" id="189382"/>
    <lineage>
        <taxon>Bacteria</taxon>
        <taxon>Bacillati</taxon>
        <taxon>Bacillota</taxon>
        <taxon>Bacilli</taxon>
        <taxon>Bacillales</taxon>
        <taxon>Bacillaceae</taxon>
        <taxon>Rossellomorea</taxon>
    </lineage>
</organism>
<name>A0A1J6VTV3_9BACI</name>
<dbReference type="AlphaFoldDB" id="A0A1J6VTV3"/>
<protein>
    <submittedName>
        <fullName evidence="1">Uncharacterized protein</fullName>
    </submittedName>
</protein>
<accession>A0A1J6VTV3</accession>
<dbReference type="RefSeq" id="WP_071620126.1">
    <property type="nucleotide sequence ID" value="NZ_MINN01000128.1"/>
</dbReference>
<evidence type="ECO:0000313" key="2">
    <source>
        <dbReference type="Proteomes" id="UP000182062"/>
    </source>
</evidence>
<dbReference type="Proteomes" id="UP000182062">
    <property type="component" value="Unassembled WGS sequence"/>
</dbReference>
<keyword evidence="2" id="KW-1185">Reference proteome</keyword>
<evidence type="ECO:0000313" key="1">
    <source>
        <dbReference type="EMBL" id="OIU68701.1"/>
    </source>
</evidence>
<proteinExistence type="predicted"/>
<dbReference type="OrthoDB" id="2003805at2"/>
<reference evidence="1 2" key="1">
    <citation type="submission" date="2016-09" db="EMBL/GenBank/DDBJ databases">
        <title>Bacillus aquimaris SAMM genome sequence reveals colonization and biosurfactant production capacities.</title>
        <authorList>
            <person name="Waghmode S.R."/>
            <person name="Suryavanshi M.V."/>
        </authorList>
    </citation>
    <scope>NUCLEOTIDE SEQUENCE [LARGE SCALE GENOMIC DNA]</scope>
    <source>
        <strain evidence="1 2">SAMM</strain>
    </source>
</reference>
<gene>
    <name evidence="1" type="ORF">BHE18_17445</name>
</gene>
<sequence>MGIRQAKKNEGKINLMIRNGAADPSVDVSITPIYCVSCDRQLPHLYEHTGSRYGQVGTINCEYCETPIHCTDGDNIVYELRTSGFVMNYYHLYRLEKEIWITLKESYGYDISARHKGSTITLETVVDELSKEFKIPAATSRQYTSNDGKITMFPNVVVKWFSILEYFDLYK</sequence>
<comment type="caution">
    <text evidence="1">The sequence shown here is derived from an EMBL/GenBank/DDBJ whole genome shotgun (WGS) entry which is preliminary data.</text>
</comment>
<dbReference type="EMBL" id="MINN01000128">
    <property type="protein sequence ID" value="OIU68701.1"/>
    <property type="molecule type" value="Genomic_DNA"/>
</dbReference>